<dbReference type="RefSeq" id="WP_132083262.1">
    <property type="nucleotide sequence ID" value="NZ_SLUI01000019.1"/>
</dbReference>
<protein>
    <submittedName>
        <fullName evidence="1">Uncharacterized protein</fullName>
    </submittedName>
</protein>
<dbReference type="Proteomes" id="UP000295063">
    <property type="component" value="Unassembled WGS sequence"/>
</dbReference>
<comment type="caution">
    <text evidence="1">The sequence shown here is derived from an EMBL/GenBank/DDBJ whole genome shotgun (WGS) entry which is preliminary data.</text>
</comment>
<proteinExistence type="predicted"/>
<sequence>MEPLRAQEILATLADGMDPFSGEFLPPNNIYQQPDVIRALYIALKALDGDCSKKLQRKLPDNAGTPWSKEQEAVLISYHTQGLPIKDIAIQMQRTNGSIKARMEKLGLISE</sequence>
<keyword evidence="2" id="KW-1185">Reference proteome</keyword>
<name>A0A4R1PSU9_9FIRM</name>
<gene>
    <name evidence="1" type="ORF">EV210_11985</name>
</gene>
<dbReference type="OrthoDB" id="6637817at2"/>
<evidence type="ECO:0000313" key="1">
    <source>
        <dbReference type="EMBL" id="TCL33008.1"/>
    </source>
</evidence>
<evidence type="ECO:0000313" key="2">
    <source>
        <dbReference type="Proteomes" id="UP000295063"/>
    </source>
</evidence>
<reference evidence="1 2" key="1">
    <citation type="submission" date="2019-03" db="EMBL/GenBank/DDBJ databases">
        <title>Genomic Encyclopedia of Type Strains, Phase IV (KMG-IV): sequencing the most valuable type-strain genomes for metagenomic binning, comparative biology and taxonomic classification.</title>
        <authorList>
            <person name="Goeker M."/>
        </authorList>
    </citation>
    <scope>NUCLEOTIDE SEQUENCE [LARGE SCALE GENOMIC DNA]</scope>
    <source>
        <strain evidence="1 2">DSM 15969</strain>
    </source>
</reference>
<accession>A0A4R1PSU9</accession>
<dbReference type="AlphaFoldDB" id="A0A4R1PSU9"/>
<organism evidence="1 2">
    <name type="scientific">Anaerospora hongkongensis</name>
    <dbReference type="NCBI Taxonomy" id="244830"/>
    <lineage>
        <taxon>Bacteria</taxon>
        <taxon>Bacillati</taxon>
        <taxon>Bacillota</taxon>
        <taxon>Negativicutes</taxon>
        <taxon>Selenomonadales</taxon>
        <taxon>Sporomusaceae</taxon>
        <taxon>Anaerospora</taxon>
    </lineage>
</organism>
<dbReference type="EMBL" id="SLUI01000019">
    <property type="protein sequence ID" value="TCL33008.1"/>
    <property type="molecule type" value="Genomic_DNA"/>
</dbReference>